<protein>
    <recommendedName>
        <fullName evidence="5">PPPDE domain-containing protein</fullName>
    </recommendedName>
</protein>
<reference evidence="3 4" key="1">
    <citation type="submission" date="2023-01" db="EMBL/GenBank/DDBJ databases">
        <title>Analysis of 21 Apiospora genomes using comparative genomics revels a genus with tremendous synthesis potential of carbohydrate active enzymes and secondary metabolites.</title>
        <authorList>
            <person name="Sorensen T."/>
        </authorList>
    </citation>
    <scope>NUCLEOTIDE SEQUENCE [LARGE SCALE GENOMIC DNA]</scope>
    <source>
        <strain evidence="3 4">CBS 83171</strain>
    </source>
</reference>
<dbReference type="Proteomes" id="UP001446871">
    <property type="component" value="Unassembled WGS sequence"/>
</dbReference>
<accession>A0ABR1THH2</accession>
<proteinExistence type="predicted"/>
<comment type="caution">
    <text evidence="3">The sequence shown here is derived from an EMBL/GenBank/DDBJ whole genome shotgun (WGS) entry which is preliminary data.</text>
</comment>
<evidence type="ECO:0008006" key="5">
    <source>
        <dbReference type="Google" id="ProtNLM"/>
    </source>
</evidence>
<evidence type="ECO:0000313" key="4">
    <source>
        <dbReference type="Proteomes" id="UP001446871"/>
    </source>
</evidence>
<gene>
    <name evidence="3" type="ORF">PG996_014142</name>
</gene>
<evidence type="ECO:0000313" key="3">
    <source>
        <dbReference type="EMBL" id="KAK8046078.1"/>
    </source>
</evidence>
<feature type="region of interest" description="Disordered" evidence="1">
    <location>
        <begin position="395"/>
        <end position="417"/>
    </location>
</feature>
<feature type="transmembrane region" description="Helical" evidence="2">
    <location>
        <begin position="209"/>
        <end position="226"/>
    </location>
</feature>
<name>A0ABR1THH2_9PEZI</name>
<keyword evidence="2" id="KW-0812">Transmembrane</keyword>
<feature type="transmembrane region" description="Helical" evidence="2">
    <location>
        <begin position="183"/>
        <end position="203"/>
    </location>
</feature>
<keyword evidence="2" id="KW-1133">Transmembrane helix</keyword>
<dbReference type="EMBL" id="JAQQWM010000009">
    <property type="protein sequence ID" value="KAK8046078.1"/>
    <property type="molecule type" value="Genomic_DNA"/>
</dbReference>
<sequence>MEEPALSGEEVEVHLVRLMLSKSAGSYHSWLGSLFVNWLQKLDVTNPIVWMSHHALKIHGDYYELCRDESVKIPFMGTAQFKLPTVDSNREFENRQKWTEEDMLLGWTTLTRHGINETIKDHEQHLTTQCLEYYNSILKPRHYSLLNSNCQHFVLDLGFCLQIEFDEHGLAEVWRGTTIVRKILGPILSLIGLMLTTLAFAAETKWSKALSYTCIVCYFILFRIIFIQDVFRITDREERLQSLHFYDIDHGLSYLCRQFRKLQSRVRPIQDVFYRPHDMNRYGAALWFWGIPPLFYIYRESHPVTIGSLILLFLKFTVVKTIIDSIVTIILDRLHPLREGRLSIHRQALKLTRVLLRNWRMLHGHDLIRILATGRGPSPPIELERMVMQIQQAQRGNGDEDQGLLGNGDEEHGRRRREGRPHAIIYALVREMFATPGEEWYKQHRCGPNCILGQEAKEAAERWWRKRDTPIEDDTEGRSCAETYGLPRCCC</sequence>
<evidence type="ECO:0000256" key="1">
    <source>
        <dbReference type="SAM" id="MobiDB-lite"/>
    </source>
</evidence>
<evidence type="ECO:0000256" key="2">
    <source>
        <dbReference type="SAM" id="Phobius"/>
    </source>
</evidence>
<keyword evidence="2" id="KW-0472">Membrane</keyword>
<organism evidence="3 4">
    <name type="scientific">Apiospora saccharicola</name>
    <dbReference type="NCBI Taxonomy" id="335842"/>
    <lineage>
        <taxon>Eukaryota</taxon>
        <taxon>Fungi</taxon>
        <taxon>Dikarya</taxon>
        <taxon>Ascomycota</taxon>
        <taxon>Pezizomycotina</taxon>
        <taxon>Sordariomycetes</taxon>
        <taxon>Xylariomycetidae</taxon>
        <taxon>Amphisphaeriales</taxon>
        <taxon>Apiosporaceae</taxon>
        <taxon>Apiospora</taxon>
    </lineage>
</organism>
<keyword evidence="4" id="KW-1185">Reference proteome</keyword>